<name>A0A1G1VSU0_9BACT</name>
<evidence type="ECO:0000256" key="2">
    <source>
        <dbReference type="ARBA" id="ARBA00022676"/>
    </source>
</evidence>
<feature type="transmembrane region" description="Helical" evidence="4">
    <location>
        <begin position="254"/>
        <end position="274"/>
    </location>
</feature>
<dbReference type="Pfam" id="PF00535">
    <property type="entry name" value="Glycos_transf_2"/>
    <property type="match status" value="1"/>
</dbReference>
<keyword evidence="4" id="KW-0812">Transmembrane</keyword>
<dbReference type="EMBL" id="MHCJ01000003">
    <property type="protein sequence ID" value="OGY18473.1"/>
    <property type="molecule type" value="Genomic_DNA"/>
</dbReference>
<keyword evidence="2" id="KW-0328">Glycosyltransferase</keyword>
<gene>
    <name evidence="6" type="ORF">A2786_03170</name>
</gene>
<proteinExistence type="inferred from homology"/>
<dbReference type="GO" id="GO:0016757">
    <property type="term" value="F:glycosyltransferase activity"/>
    <property type="evidence" value="ECO:0007669"/>
    <property type="project" value="UniProtKB-KW"/>
</dbReference>
<protein>
    <recommendedName>
        <fullName evidence="5">Glycosyltransferase 2-like domain-containing protein</fullName>
    </recommendedName>
</protein>
<dbReference type="InterPro" id="IPR001173">
    <property type="entry name" value="Glyco_trans_2-like"/>
</dbReference>
<feature type="domain" description="Glycosyltransferase 2-like" evidence="5">
    <location>
        <begin position="7"/>
        <end position="161"/>
    </location>
</feature>
<evidence type="ECO:0000259" key="5">
    <source>
        <dbReference type="Pfam" id="PF00535"/>
    </source>
</evidence>
<dbReference type="InterPro" id="IPR029044">
    <property type="entry name" value="Nucleotide-diphossugar_trans"/>
</dbReference>
<evidence type="ECO:0000256" key="1">
    <source>
        <dbReference type="ARBA" id="ARBA00006739"/>
    </source>
</evidence>
<dbReference type="AlphaFoldDB" id="A0A1G1VSU0"/>
<reference evidence="6 7" key="1">
    <citation type="journal article" date="2016" name="Nat. Commun.">
        <title>Thousands of microbial genomes shed light on interconnected biogeochemical processes in an aquifer system.</title>
        <authorList>
            <person name="Anantharaman K."/>
            <person name="Brown C.T."/>
            <person name="Hug L.A."/>
            <person name="Sharon I."/>
            <person name="Castelle C.J."/>
            <person name="Probst A.J."/>
            <person name="Thomas B.C."/>
            <person name="Singh A."/>
            <person name="Wilkins M.J."/>
            <person name="Karaoz U."/>
            <person name="Brodie E.L."/>
            <person name="Williams K.H."/>
            <person name="Hubbard S.S."/>
            <person name="Banfield J.F."/>
        </authorList>
    </citation>
    <scope>NUCLEOTIDE SEQUENCE [LARGE SCALE GENOMIC DNA]</scope>
</reference>
<feature type="transmembrane region" description="Helical" evidence="4">
    <location>
        <begin position="220"/>
        <end position="242"/>
    </location>
</feature>
<dbReference type="Proteomes" id="UP000179233">
    <property type="component" value="Unassembled WGS sequence"/>
</dbReference>
<comment type="caution">
    <text evidence="6">The sequence shown here is derived from an EMBL/GenBank/DDBJ whole genome shotgun (WGS) entry which is preliminary data.</text>
</comment>
<evidence type="ECO:0000313" key="7">
    <source>
        <dbReference type="Proteomes" id="UP000179233"/>
    </source>
</evidence>
<organism evidence="6 7">
    <name type="scientific">Candidatus Chisholmbacteria bacterium RIFCSPHIGHO2_01_FULL_52_32</name>
    <dbReference type="NCBI Taxonomy" id="1797591"/>
    <lineage>
        <taxon>Bacteria</taxon>
        <taxon>Candidatus Chisholmiibacteriota</taxon>
    </lineage>
</organism>
<dbReference type="CDD" id="cd00761">
    <property type="entry name" value="Glyco_tranf_GTA_type"/>
    <property type="match status" value="1"/>
</dbReference>
<comment type="similarity">
    <text evidence="1">Belongs to the glycosyltransferase 2 family.</text>
</comment>
<keyword evidence="3" id="KW-0808">Transferase</keyword>
<accession>A0A1G1VSU0</accession>
<evidence type="ECO:0000256" key="3">
    <source>
        <dbReference type="ARBA" id="ARBA00022679"/>
    </source>
</evidence>
<keyword evidence="4" id="KW-1133">Transmembrane helix</keyword>
<dbReference type="PANTHER" id="PTHR43630">
    <property type="entry name" value="POLY-BETA-1,6-N-ACETYL-D-GLUCOSAMINE SYNTHASE"/>
    <property type="match status" value="1"/>
</dbReference>
<sequence>MNNPFVSVVIPAYNEEKVIGECLSSLNNQTYKPLEIIVVDDGSTDRTEKILKTQKGIRLVKQDHRGPGAARNKGAMKARGEILVFVDADMTFDRRFIDRLSAPIRDGKTVGTFSKEEIVSNLNNRFARYWSLNRGFAEGRMHPKNYPDTQPVFRAIRKEKFLEAGGFNPKAGYTDDWTLSQKLGIPATHAEGAVFYHSNPETLREVFSQARWMAKRPYKLGIVGSLLALVRASLPLSLVVGLVKAIRYKSPSFLPFKVVVDFATNLGIISMLFGRSRAK</sequence>
<evidence type="ECO:0000256" key="4">
    <source>
        <dbReference type="SAM" id="Phobius"/>
    </source>
</evidence>
<keyword evidence="4" id="KW-0472">Membrane</keyword>
<dbReference type="SUPFAM" id="SSF53448">
    <property type="entry name" value="Nucleotide-diphospho-sugar transferases"/>
    <property type="match status" value="1"/>
</dbReference>
<dbReference type="Gene3D" id="3.90.550.10">
    <property type="entry name" value="Spore Coat Polysaccharide Biosynthesis Protein SpsA, Chain A"/>
    <property type="match status" value="1"/>
</dbReference>
<dbReference type="PANTHER" id="PTHR43630:SF1">
    <property type="entry name" value="POLY-BETA-1,6-N-ACETYL-D-GLUCOSAMINE SYNTHASE"/>
    <property type="match status" value="1"/>
</dbReference>
<evidence type="ECO:0000313" key="6">
    <source>
        <dbReference type="EMBL" id="OGY18473.1"/>
    </source>
</evidence>